<feature type="domain" description="SIAH-type" evidence="5">
    <location>
        <begin position="64"/>
        <end position="120"/>
    </location>
</feature>
<dbReference type="GO" id="GO:0043161">
    <property type="term" value="P:proteasome-mediated ubiquitin-dependent protein catabolic process"/>
    <property type="evidence" value="ECO:0007669"/>
    <property type="project" value="TreeGrafter"/>
</dbReference>
<dbReference type="GeneID" id="114332060"/>
<protein>
    <submittedName>
        <fullName evidence="8">Uncharacterized protein LOC114332060 isoform X2</fullName>
    </submittedName>
</protein>
<evidence type="ECO:0000256" key="3">
    <source>
        <dbReference type="ARBA" id="ARBA00022833"/>
    </source>
</evidence>
<keyword evidence="7" id="KW-1185">Reference proteome</keyword>
<keyword evidence="1" id="KW-0479">Metal-binding</keyword>
<dbReference type="PANTHER" id="PTHR45877">
    <property type="entry name" value="E3 UBIQUITIN-PROTEIN LIGASE SIAH2"/>
    <property type="match status" value="1"/>
</dbReference>
<dbReference type="InterPro" id="IPR013083">
    <property type="entry name" value="Znf_RING/FYVE/PHD"/>
</dbReference>
<accession>A0A6P7FXH3</accession>
<dbReference type="PROSITE" id="PS51081">
    <property type="entry name" value="ZF_SIAH"/>
    <property type="match status" value="1"/>
</dbReference>
<dbReference type="InterPro" id="IPR013010">
    <property type="entry name" value="Znf_SIAH"/>
</dbReference>
<dbReference type="RefSeq" id="XP_028137568.1">
    <property type="nucleotide sequence ID" value="XM_028281767.1"/>
</dbReference>
<gene>
    <name evidence="8" type="primary">LOC114332060</name>
</gene>
<evidence type="ECO:0000313" key="7">
    <source>
        <dbReference type="Proteomes" id="UP001652700"/>
    </source>
</evidence>
<proteinExistence type="predicted"/>
<evidence type="ECO:0000256" key="1">
    <source>
        <dbReference type="ARBA" id="ARBA00022723"/>
    </source>
</evidence>
<evidence type="ECO:0000256" key="4">
    <source>
        <dbReference type="PROSITE-ProRule" id="PRU00455"/>
    </source>
</evidence>
<organism evidence="8">
    <name type="scientific">Diabrotica virgifera virgifera</name>
    <name type="common">western corn rootworm</name>
    <dbReference type="NCBI Taxonomy" id="50390"/>
    <lineage>
        <taxon>Eukaryota</taxon>
        <taxon>Metazoa</taxon>
        <taxon>Ecdysozoa</taxon>
        <taxon>Arthropoda</taxon>
        <taxon>Hexapoda</taxon>
        <taxon>Insecta</taxon>
        <taxon>Pterygota</taxon>
        <taxon>Neoptera</taxon>
        <taxon>Endopterygota</taxon>
        <taxon>Coleoptera</taxon>
        <taxon>Polyphaga</taxon>
        <taxon>Cucujiformia</taxon>
        <taxon>Chrysomeloidea</taxon>
        <taxon>Chrysomelidae</taxon>
        <taxon>Galerucinae</taxon>
        <taxon>Diabroticina</taxon>
        <taxon>Diabroticites</taxon>
        <taxon>Diabrotica</taxon>
    </lineage>
</organism>
<dbReference type="GO" id="GO:0061630">
    <property type="term" value="F:ubiquitin protein ligase activity"/>
    <property type="evidence" value="ECO:0007669"/>
    <property type="project" value="TreeGrafter"/>
</dbReference>
<dbReference type="EnsemblMetazoa" id="XM_028281767.2">
    <property type="protein sequence ID" value="XP_028137568.1"/>
    <property type="gene ID" value="LOC114332060"/>
</dbReference>
<dbReference type="Proteomes" id="UP001652700">
    <property type="component" value="Unplaced"/>
</dbReference>
<evidence type="ECO:0000313" key="6">
    <source>
        <dbReference type="EnsemblMetazoa" id="XP_028137568.1"/>
    </source>
</evidence>
<evidence type="ECO:0000313" key="8">
    <source>
        <dbReference type="RefSeq" id="XP_028137568.1"/>
    </source>
</evidence>
<evidence type="ECO:0000259" key="5">
    <source>
        <dbReference type="PROSITE" id="PS51081"/>
    </source>
</evidence>
<reference evidence="6" key="2">
    <citation type="submission" date="2025-05" db="UniProtKB">
        <authorList>
            <consortium name="EnsemblMetazoa"/>
        </authorList>
    </citation>
    <scope>IDENTIFICATION</scope>
</reference>
<dbReference type="GO" id="GO:0008270">
    <property type="term" value="F:zinc ion binding"/>
    <property type="evidence" value="ECO:0007669"/>
    <property type="project" value="UniProtKB-KW"/>
</dbReference>
<sequence>MAFILPDNILETLLCSFCHKYLSVKPTKVYPNRLIQCGRCVDKKEQAIHNFEAVESQYGKIAENILFKCVNRFDGCRELLTYSQVKDHEQVCLEKIHECPICVEEMASFLILRHFHSNHKDAILDCPAFVFKLNDLLQMPSVYIYQEEDNLFFLYISYTKSENTIKLYLVYIGSYKLAKNIYHQFTVSSENKEFDVVLIPRPCTDDFFVVDISHMSNLIQIKFKLIDRNLKVLTAPEISNAVRKPIVKNAPLRLEFNLNCYYCKAFCILSLSTCPVNYYYIDNDGDYICCYCYKFYKFESDKPIVEKVIPISSLETIKFFKLNCINCCSEIEFSDVQSHEINCKLGRQYTCPIENCCEKGTANQMIEHLKDRHKEMSFGSQFILPINFLRGYAFVKEYIALLSVTDTGNFSSLEHKYIDLELVPKIDSDAIFPYVSFFNARNEILSDYSTFASYSEVFVKVFVQKK</sequence>
<evidence type="ECO:0000256" key="2">
    <source>
        <dbReference type="ARBA" id="ARBA00022771"/>
    </source>
</evidence>
<dbReference type="GO" id="GO:0016567">
    <property type="term" value="P:protein ubiquitination"/>
    <property type="evidence" value="ECO:0007669"/>
    <property type="project" value="UniProtKB-UniPathway"/>
</dbReference>
<dbReference type="OrthoDB" id="6780401at2759"/>
<name>A0A6P7FXH3_DIAVI</name>
<reference evidence="8" key="1">
    <citation type="submission" date="2025-04" db="UniProtKB">
        <authorList>
            <consortium name="RefSeq"/>
        </authorList>
    </citation>
    <scope>IDENTIFICATION</scope>
    <source>
        <tissue evidence="8">Whole insect</tissue>
    </source>
</reference>
<dbReference type="AlphaFoldDB" id="A0A6P7FXH3"/>
<dbReference type="GO" id="GO:0031624">
    <property type="term" value="F:ubiquitin conjugating enzyme binding"/>
    <property type="evidence" value="ECO:0007669"/>
    <property type="project" value="TreeGrafter"/>
</dbReference>
<dbReference type="GO" id="GO:0005737">
    <property type="term" value="C:cytoplasm"/>
    <property type="evidence" value="ECO:0007669"/>
    <property type="project" value="TreeGrafter"/>
</dbReference>
<dbReference type="Gene3D" id="3.30.40.10">
    <property type="entry name" value="Zinc/RING finger domain, C3HC4 (zinc finger)"/>
    <property type="match status" value="1"/>
</dbReference>
<keyword evidence="3" id="KW-0862">Zinc</keyword>
<dbReference type="PANTHER" id="PTHR45877:SF2">
    <property type="entry name" value="E3 UBIQUITIN-PROTEIN LIGASE SINA-RELATED"/>
    <property type="match status" value="1"/>
</dbReference>
<dbReference type="SUPFAM" id="SSF49599">
    <property type="entry name" value="TRAF domain-like"/>
    <property type="match status" value="2"/>
</dbReference>
<dbReference type="UniPathway" id="UPA00143"/>
<dbReference type="InterPro" id="IPR004162">
    <property type="entry name" value="SINA-like_animal"/>
</dbReference>
<keyword evidence="2 4" id="KW-0863">Zinc-finger</keyword>